<dbReference type="STRING" id="1798406.A3A04_02220"/>
<dbReference type="EMBL" id="MHJI01000026">
    <property type="protein sequence ID" value="OGY65037.1"/>
    <property type="molecule type" value="Genomic_DNA"/>
</dbReference>
<gene>
    <name evidence="1" type="ORF">A3A04_02220</name>
</gene>
<organism evidence="1 2">
    <name type="scientific">Candidatus Harrisonbacteria bacterium RIFCSPLOWO2_01_FULL_40_28</name>
    <dbReference type="NCBI Taxonomy" id="1798406"/>
    <lineage>
        <taxon>Bacteria</taxon>
        <taxon>Candidatus Harrisoniibacteriota</taxon>
    </lineage>
</organism>
<evidence type="ECO:0000313" key="1">
    <source>
        <dbReference type="EMBL" id="OGY65037.1"/>
    </source>
</evidence>
<name>A0A1G1ZMH6_9BACT</name>
<evidence type="ECO:0000313" key="2">
    <source>
        <dbReference type="Proteomes" id="UP000178517"/>
    </source>
</evidence>
<sequence>MLCYDKHFGGKTMSQKKQMCMTCKKKKATVFVGKAAFCISCNDMHLSAIKNPKELLPKYTYRDPSHYSGQAGAPGGAWDHKNR</sequence>
<reference evidence="1 2" key="1">
    <citation type="journal article" date="2016" name="Nat. Commun.">
        <title>Thousands of microbial genomes shed light on interconnected biogeochemical processes in an aquifer system.</title>
        <authorList>
            <person name="Anantharaman K."/>
            <person name="Brown C.T."/>
            <person name="Hug L.A."/>
            <person name="Sharon I."/>
            <person name="Castelle C.J."/>
            <person name="Probst A.J."/>
            <person name="Thomas B.C."/>
            <person name="Singh A."/>
            <person name="Wilkins M.J."/>
            <person name="Karaoz U."/>
            <person name="Brodie E.L."/>
            <person name="Williams K.H."/>
            <person name="Hubbard S.S."/>
            <person name="Banfield J.F."/>
        </authorList>
    </citation>
    <scope>NUCLEOTIDE SEQUENCE [LARGE SCALE GENOMIC DNA]</scope>
</reference>
<dbReference type="AlphaFoldDB" id="A0A1G1ZMH6"/>
<dbReference type="Proteomes" id="UP000178517">
    <property type="component" value="Unassembled WGS sequence"/>
</dbReference>
<protein>
    <submittedName>
        <fullName evidence="1">Uncharacterized protein</fullName>
    </submittedName>
</protein>
<proteinExistence type="predicted"/>
<accession>A0A1G1ZMH6</accession>
<comment type="caution">
    <text evidence="1">The sequence shown here is derived from an EMBL/GenBank/DDBJ whole genome shotgun (WGS) entry which is preliminary data.</text>
</comment>